<name>A0A964BP15_9CYAN</name>
<keyword evidence="1" id="KW-0540">Nuclease</keyword>
<dbReference type="AlphaFoldDB" id="A0A964BP15"/>
<dbReference type="Proteomes" id="UP000729733">
    <property type="component" value="Unassembled WGS sequence"/>
</dbReference>
<accession>A0A964BP15</accession>
<comment type="caution">
    <text evidence="1">The sequence shown here is derived from an EMBL/GenBank/DDBJ whole genome shotgun (WGS) entry which is preliminary data.</text>
</comment>
<sequence>MWEITGSSDKYPIKCQIKKDVVYNIRPISWYSSKAKFKPFINRLDFVEALYQTLMKYSKTQVSNENWLEQVEQNYLSYTGQRL</sequence>
<dbReference type="RefSeq" id="WP_369426706.1">
    <property type="nucleotide sequence ID" value="NZ_JADWDC010000003.1"/>
</dbReference>
<keyword evidence="1" id="KW-0255">Endonuclease</keyword>
<proteinExistence type="predicted"/>
<dbReference type="EMBL" id="JADWDC010000003">
    <property type="protein sequence ID" value="MCC0175712.1"/>
    <property type="molecule type" value="Genomic_DNA"/>
</dbReference>
<dbReference type="GO" id="GO:0009036">
    <property type="term" value="F:type II site-specific deoxyribonuclease activity"/>
    <property type="evidence" value="ECO:0007669"/>
    <property type="project" value="InterPro"/>
</dbReference>
<evidence type="ECO:0000313" key="1">
    <source>
        <dbReference type="EMBL" id="MCC0175712.1"/>
    </source>
</evidence>
<protein>
    <submittedName>
        <fullName evidence="1">NgoBV family restriction endonuclease</fullName>
    </submittedName>
</protein>
<gene>
    <name evidence="1" type="ORF">I4641_01800</name>
</gene>
<reference evidence="1" key="1">
    <citation type="journal article" date="2021" name="Antonie Van Leeuwenhoek">
        <title>Draft genome and description of Waterburya agarophytonicola gen. nov. sp. nov. (Pleurocapsales, Cyanobacteria): a seaweed symbiont.</title>
        <authorList>
            <person name="Bonthond G."/>
            <person name="Shalygin S."/>
            <person name="Bayer T."/>
            <person name="Weinberger F."/>
        </authorList>
    </citation>
    <scope>NUCLEOTIDE SEQUENCE</scope>
    <source>
        <strain evidence="1">KI4</strain>
    </source>
</reference>
<organism evidence="1 2">
    <name type="scientific">Waterburya agarophytonicola KI4</name>
    <dbReference type="NCBI Taxonomy" id="2874699"/>
    <lineage>
        <taxon>Bacteria</taxon>
        <taxon>Bacillati</taxon>
        <taxon>Cyanobacteriota</taxon>
        <taxon>Cyanophyceae</taxon>
        <taxon>Pleurocapsales</taxon>
        <taxon>Hyellaceae</taxon>
        <taxon>Waterburya</taxon>
        <taxon>Waterburya agarophytonicola</taxon>
    </lineage>
</organism>
<evidence type="ECO:0000313" key="2">
    <source>
        <dbReference type="Proteomes" id="UP000729733"/>
    </source>
</evidence>
<dbReference type="InterPro" id="IPR019064">
    <property type="entry name" value="Restrct_endonuc_II_NlaIV"/>
</dbReference>
<dbReference type="Pfam" id="PF09564">
    <property type="entry name" value="RE_NgoBV"/>
    <property type="match status" value="1"/>
</dbReference>
<keyword evidence="1" id="KW-0378">Hydrolase</keyword>
<keyword evidence="2" id="KW-1185">Reference proteome</keyword>